<organism evidence="1 2">
    <name type="scientific">Halomonas cibimaris</name>
    <dbReference type="NCBI Taxonomy" id="657012"/>
    <lineage>
        <taxon>Bacteria</taxon>
        <taxon>Pseudomonadati</taxon>
        <taxon>Pseudomonadota</taxon>
        <taxon>Gammaproteobacteria</taxon>
        <taxon>Oceanospirillales</taxon>
        <taxon>Halomonadaceae</taxon>
        <taxon>Halomonas</taxon>
    </lineage>
</organism>
<dbReference type="EMBL" id="BAAAZT010000012">
    <property type="protein sequence ID" value="GAA3894916.1"/>
    <property type="molecule type" value="Genomic_DNA"/>
</dbReference>
<comment type="caution">
    <text evidence="1">The sequence shown here is derived from an EMBL/GenBank/DDBJ whole genome shotgun (WGS) entry which is preliminary data.</text>
</comment>
<sequence>MPAKGEDGVPGNYRYGCAGKKRQGYKKTGPDRAGFRDANSCFLAVCIVRCLSEPKSLQRRFRLQRTVQDIKLVGV</sequence>
<evidence type="ECO:0000313" key="2">
    <source>
        <dbReference type="Proteomes" id="UP001500133"/>
    </source>
</evidence>
<reference evidence="2" key="1">
    <citation type="journal article" date="2019" name="Int. J. Syst. Evol. Microbiol.">
        <title>The Global Catalogue of Microorganisms (GCM) 10K type strain sequencing project: providing services to taxonomists for standard genome sequencing and annotation.</title>
        <authorList>
            <consortium name="The Broad Institute Genomics Platform"/>
            <consortium name="The Broad Institute Genome Sequencing Center for Infectious Disease"/>
            <person name="Wu L."/>
            <person name="Ma J."/>
        </authorList>
    </citation>
    <scope>NUCLEOTIDE SEQUENCE [LARGE SCALE GENOMIC DNA]</scope>
    <source>
        <strain evidence="2">JCM 16914</strain>
    </source>
</reference>
<accession>A0ABP7L826</accession>
<dbReference type="Proteomes" id="UP001500133">
    <property type="component" value="Unassembled WGS sequence"/>
</dbReference>
<keyword evidence="2" id="KW-1185">Reference proteome</keyword>
<name>A0ABP7L826_9GAMM</name>
<evidence type="ECO:0000313" key="1">
    <source>
        <dbReference type="EMBL" id="GAA3894916.1"/>
    </source>
</evidence>
<proteinExistence type="predicted"/>
<gene>
    <name evidence="1" type="ORF">GCM10022228_02530</name>
</gene>
<protein>
    <submittedName>
        <fullName evidence="1">Uncharacterized protein</fullName>
    </submittedName>
</protein>